<keyword evidence="6" id="KW-1185">Reference proteome</keyword>
<dbReference type="PANTHER" id="PTHR42788:SF20">
    <property type="entry name" value="ABC TRANSPORTER ATP-BINDING PROTEIN"/>
    <property type="match status" value="1"/>
</dbReference>
<dbReference type="InterPro" id="IPR003593">
    <property type="entry name" value="AAA+_ATPase"/>
</dbReference>
<dbReference type="CDD" id="cd03293">
    <property type="entry name" value="ABC_NrtD_SsuB_transporters"/>
    <property type="match status" value="1"/>
</dbReference>
<dbReference type="InterPro" id="IPR050166">
    <property type="entry name" value="ABC_transporter_ATP-bind"/>
</dbReference>
<keyword evidence="2" id="KW-0547">Nucleotide-binding</keyword>
<dbReference type="RefSeq" id="WP_141611703.1">
    <property type="nucleotide sequence ID" value="NZ_VIGC02000029.1"/>
</dbReference>
<name>A0A540VB75_9CHLR</name>
<dbReference type="Pfam" id="PF00005">
    <property type="entry name" value="ABC_tran"/>
    <property type="match status" value="1"/>
</dbReference>
<proteinExistence type="predicted"/>
<organism evidence="5 6">
    <name type="scientific">Litorilinea aerophila</name>
    <dbReference type="NCBI Taxonomy" id="1204385"/>
    <lineage>
        <taxon>Bacteria</taxon>
        <taxon>Bacillati</taxon>
        <taxon>Chloroflexota</taxon>
        <taxon>Caldilineae</taxon>
        <taxon>Caldilineales</taxon>
        <taxon>Caldilineaceae</taxon>
        <taxon>Litorilinea</taxon>
    </lineage>
</organism>
<dbReference type="InterPro" id="IPR027417">
    <property type="entry name" value="P-loop_NTPase"/>
</dbReference>
<dbReference type="EMBL" id="VIGC01000029">
    <property type="protein sequence ID" value="TQE94019.1"/>
    <property type="molecule type" value="Genomic_DNA"/>
</dbReference>
<dbReference type="PANTHER" id="PTHR42788">
    <property type="entry name" value="TAURINE IMPORT ATP-BINDING PROTEIN-RELATED"/>
    <property type="match status" value="1"/>
</dbReference>
<dbReference type="FunCoup" id="A0A540VB75">
    <property type="interactions" value="261"/>
</dbReference>
<dbReference type="SUPFAM" id="SSF52540">
    <property type="entry name" value="P-loop containing nucleoside triphosphate hydrolases"/>
    <property type="match status" value="1"/>
</dbReference>
<gene>
    <name evidence="5" type="ORF">FKZ61_18770</name>
</gene>
<accession>A0A540VB75</accession>
<dbReference type="OrthoDB" id="9784450at2"/>
<dbReference type="Proteomes" id="UP000317371">
    <property type="component" value="Unassembled WGS sequence"/>
</dbReference>
<dbReference type="PROSITE" id="PS00211">
    <property type="entry name" value="ABC_TRANSPORTER_1"/>
    <property type="match status" value="1"/>
</dbReference>
<evidence type="ECO:0000256" key="1">
    <source>
        <dbReference type="ARBA" id="ARBA00022448"/>
    </source>
</evidence>
<dbReference type="Gene3D" id="3.40.50.300">
    <property type="entry name" value="P-loop containing nucleotide triphosphate hydrolases"/>
    <property type="match status" value="1"/>
</dbReference>
<evidence type="ECO:0000256" key="3">
    <source>
        <dbReference type="ARBA" id="ARBA00022840"/>
    </source>
</evidence>
<evidence type="ECO:0000256" key="2">
    <source>
        <dbReference type="ARBA" id="ARBA00022741"/>
    </source>
</evidence>
<comment type="caution">
    <text evidence="5">The sequence shown here is derived from an EMBL/GenBank/DDBJ whole genome shotgun (WGS) entry which is preliminary data.</text>
</comment>
<dbReference type="PROSITE" id="PS50893">
    <property type="entry name" value="ABC_TRANSPORTER_2"/>
    <property type="match status" value="1"/>
</dbReference>
<dbReference type="AlphaFoldDB" id="A0A540VB75"/>
<dbReference type="InterPro" id="IPR017871">
    <property type="entry name" value="ABC_transporter-like_CS"/>
</dbReference>
<dbReference type="SMART" id="SM00382">
    <property type="entry name" value="AAA"/>
    <property type="match status" value="1"/>
</dbReference>
<sequence length="250" mass="27436">MYIELHHVSKHFSSRAGELAAVGPITLTVPSGQFLALVGPSGCGKSTLLRLVADQMPPTTGTIRLDGAPPEEARRRKAIGWMAQQPALLPWATVLDNVRLPLRVNQGHGSPPMAPEELLAMVGLADYARAYPNTLSGGQQQRVALARTLATGARLWLMDEPFAALDELTREVLADEVLQLWQQFGPTVLWVTHHIPEAVRLADRVVVLSDRPGRLCADLAIPLPRPRDETAPEMMEPIRQIRSVLREGRP</sequence>
<evidence type="ECO:0000313" key="6">
    <source>
        <dbReference type="Proteomes" id="UP000317371"/>
    </source>
</evidence>
<dbReference type="InterPro" id="IPR003439">
    <property type="entry name" value="ABC_transporter-like_ATP-bd"/>
</dbReference>
<keyword evidence="1" id="KW-0813">Transport</keyword>
<evidence type="ECO:0000313" key="5">
    <source>
        <dbReference type="EMBL" id="TQE94019.1"/>
    </source>
</evidence>
<evidence type="ECO:0000259" key="4">
    <source>
        <dbReference type="PROSITE" id="PS50893"/>
    </source>
</evidence>
<dbReference type="GO" id="GO:0005524">
    <property type="term" value="F:ATP binding"/>
    <property type="evidence" value="ECO:0007669"/>
    <property type="project" value="UniProtKB-KW"/>
</dbReference>
<protein>
    <submittedName>
        <fullName evidence="5">ABC transporter ATP-binding protein</fullName>
    </submittedName>
</protein>
<feature type="domain" description="ABC transporter" evidence="4">
    <location>
        <begin position="3"/>
        <end position="235"/>
    </location>
</feature>
<reference evidence="5 6" key="1">
    <citation type="submission" date="2019-06" db="EMBL/GenBank/DDBJ databases">
        <title>Genome sequence of Litorilinea aerophila BAA-2444.</title>
        <authorList>
            <person name="Maclea K.S."/>
            <person name="Maurais E.G."/>
            <person name="Iannazzi L.C."/>
        </authorList>
    </citation>
    <scope>NUCLEOTIDE SEQUENCE [LARGE SCALE GENOMIC DNA]</scope>
    <source>
        <strain evidence="5 6">ATCC BAA-2444</strain>
    </source>
</reference>
<dbReference type="GO" id="GO:0016887">
    <property type="term" value="F:ATP hydrolysis activity"/>
    <property type="evidence" value="ECO:0007669"/>
    <property type="project" value="InterPro"/>
</dbReference>
<dbReference type="InParanoid" id="A0A540VB75"/>
<keyword evidence="3 5" id="KW-0067">ATP-binding</keyword>